<evidence type="ECO:0000313" key="1">
    <source>
        <dbReference type="EMBL" id="PKA59765.1"/>
    </source>
</evidence>
<organism evidence="1 2">
    <name type="scientific">Apostasia shenzhenica</name>
    <dbReference type="NCBI Taxonomy" id="1088818"/>
    <lineage>
        <taxon>Eukaryota</taxon>
        <taxon>Viridiplantae</taxon>
        <taxon>Streptophyta</taxon>
        <taxon>Embryophyta</taxon>
        <taxon>Tracheophyta</taxon>
        <taxon>Spermatophyta</taxon>
        <taxon>Magnoliopsida</taxon>
        <taxon>Liliopsida</taxon>
        <taxon>Asparagales</taxon>
        <taxon>Orchidaceae</taxon>
        <taxon>Apostasioideae</taxon>
        <taxon>Apostasia</taxon>
    </lineage>
</organism>
<dbReference type="Proteomes" id="UP000236161">
    <property type="component" value="Unassembled WGS sequence"/>
</dbReference>
<name>A0A2I0AW38_9ASPA</name>
<accession>A0A2I0AW38</accession>
<dbReference type="OrthoDB" id="3592703at2759"/>
<dbReference type="Gene3D" id="3.40.50.720">
    <property type="entry name" value="NAD(P)-binding Rossmann-like Domain"/>
    <property type="match status" value="1"/>
</dbReference>
<dbReference type="Pfam" id="PF00106">
    <property type="entry name" value="adh_short"/>
    <property type="match status" value="1"/>
</dbReference>
<evidence type="ECO:0000313" key="2">
    <source>
        <dbReference type="Proteomes" id="UP000236161"/>
    </source>
</evidence>
<dbReference type="AlphaFoldDB" id="A0A2I0AW38"/>
<dbReference type="GO" id="GO:0010304">
    <property type="term" value="P:PSII associated light-harvesting complex II catabolic process"/>
    <property type="evidence" value="ECO:0007669"/>
    <property type="project" value="TreeGrafter"/>
</dbReference>
<dbReference type="STRING" id="1088818.A0A2I0AW38"/>
<dbReference type="InterPro" id="IPR002347">
    <property type="entry name" value="SDR_fam"/>
</dbReference>
<keyword evidence="2" id="KW-1185">Reference proteome</keyword>
<keyword evidence="1" id="KW-0560">Oxidoreductase</keyword>
<dbReference type="PANTHER" id="PTHR24314">
    <property type="entry name" value="NON-SPECIFIC LIPID TRANSFER PROTEIN-RELATED"/>
    <property type="match status" value="1"/>
</dbReference>
<dbReference type="EC" id="1.1.1.294" evidence="1"/>
<dbReference type="InterPro" id="IPR036291">
    <property type="entry name" value="NAD(P)-bd_dom_sf"/>
</dbReference>
<reference evidence="1 2" key="1">
    <citation type="journal article" date="2017" name="Nature">
        <title>The Apostasia genome and the evolution of orchids.</title>
        <authorList>
            <person name="Zhang G.Q."/>
            <person name="Liu K.W."/>
            <person name="Li Z."/>
            <person name="Lohaus R."/>
            <person name="Hsiao Y.Y."/>
            <person name="Niu S.C."/>
            <person name="Wang J.Y."/>
            <person name="Lin Y.C."/>
            <person name="Xu Q."/>
            <person name="Chen L.J."/>
            <person name="Yoshida K."/>
            <person name="Fujiwara S."/>
            <person name="Wang Z.W."/>
            <person name="Zhang Y.Q."/>
            <person name="Mitsuda N."/>
            <person name="Wang M."/>
            <person name="Liu G.H."/>
            <person name="Pecoraro L."/>
            <person name="Huang H.X."/>
            <person name="Xiao X.J."/>
            <person name="Lin M."/>
            <person name="Wu X.Y."/>
            <person name="Wu W.L."/>
            <person name="Chen Y.Y."/>
            <person name="Chang S.B."/>
            <person name="Sakamoto S."/>
            <person name="Ohme-Takagi M."/>
            <person name="Yagi M."/>
            <person name="Zeng S.J."/>
            <person name="Shen C.Y."/>
            <person name="Yeh C.M."/>
            <person name="Luo Y.B."/>
            <person name="Tsai W.C."/>
            <person name="Van de Peer Y."/>
            <person name="Liu Z.J."/>
        </authorList>
    </citation>
    <scope>NUCLEOTIDE SEQUENCE [LARGE SCALE GENOMIC DNA]</scope>
    <source>
        <strain evidence="2">cv. Shenzhen</strain>
        <tissue evidence="1">Stem</tissue>
    </source>
</reference>
<gene>
    <name evidence="1" type="primary">NOL</name>
    <name evidence="1" type="ORF">AXF42_Ash011889</name>
</gene>
<dbReference type="EMBL" id="KZ451944">
    <property type="protein sequence ID" value="PKA59765.1"/>
    <property type="molecule type" value="Genomic_DNA"/>
</dbReference>
<dbReference type="SUPFAM" id="SSF51735">
    <property type="entry name" value="NAD(P)-binding Rossmann-fold domains"/>
    <property type="match status" value="1"/>
</dbReference>
<dbReference type="GO" id="GO:0034256">
    <property type="term" value="F:chlorophyll(ide) b reductase activity"/>
    <property type="evidence" value="ECO:0007669"/>
    <property type="project" value="UniProtKB-EC"/>
</dbReference>
<dbReference type="PANTHER" id="PTHR24314:SF15">
    <property type="entry name" value="CHLOROPHYLL(IDE) B REDUCTASE NOL, CHLOROPLASTIC"/>
    <property type="match status" value="1"/>
</dbReference>
<proteinExistence type="predicted"/>
<protein>
    <submittedName>
        <fullName evidence="1">Chlorophyll(Ide) b reductase NOL, chloroplastic</fullName>
        <ecNumber evidence="1">1.1.1.294</ecNumber>
    </submittedName>
</protein>
<dbReference type="GO" id="GO:0015996">
    <property type="term" value="P:chlorophyll catabolic process"/>
    <property type="evidence" value="ECO:0007669"/>
    <property type="project" value="TreeGrafter"/>
</dbReference>
<dbReference type="InterPro" id="IPR052625">
    <property type="entry name" value="Chl_b_Red"/>
</dbReference>
<sequence length="71" mass="7891">MVPPFNVLITGSTKGIGYALAKEFLKAGDNVLICSRLAQRVESAVKNLKEESGEQHVELFVMLEKEKRSKN</sequence>